<dbReference type="AlphaFoldDB" id="A0A0E4G9G6"/>
<proteinExistence type="predicted"/>
<name>A0A0E4G9G6_9FIRM</name>
<organism evidence="1 2">
    <name type="scientific">Syntrophomonas zehnderi OL-4</name>
    <dbReference type="NCBI Taxonomy" id="690567"/>
    <lineage>
        <taxon>Bacteria</taxon>
        <taxon>Bacillati</taxon>
        <taxon>Bacillota</taxon>
        <taxon>Clostridia</taxon>
        <taxon>Eubacteriales</taxon>
        <taxon>Syntrophomonadaceae</taxon>
        <taxon>Syntrophomonas</taxon>
    </lineage>
</organism>
<evidence type="ECO:0000313" key="2">
    <source>
        <dbReference type="Proteomes" id="UP000045545"/>
    </source>
</evidence>
<protein>
    <submittedName>
        <fullName evidence="1">Uncharacterized</fullName>
    </submittedName>
</protein>
<dbReference type="EMBL" id="CGIH01000009">
    <property type="protein sequence ID" value="CFX15062.1"/>
    <property type="molecule type" value="Genomic_DNA"/>
</dbReference>
<sequence length="53" mass="6128">MADYAAMYKRLFNSATDAIAILQKAQQDTEEMYMASPEPYIRVLEPKKPEDDE</sequence>
<reference evidence="1 2" key="1">
    <citation type="submission" date="2015-03" db="EMBL/GenBank/DDBJ databases">
        <authorList>
            <person name="Murphy D."/>
        </authorList>
    </citation>
    <scope>NUCLEOTIDE SEQUENCE [LARGE SCALE GENOMIC DNA]</scope>
    <source>
        <strain evidence="1 2">OL-4</strain>
    </source>
</reference>
<accession>A0A0E4G9G6</accession>
<dbReference type="RefSeq" id="WP_198142803.1">
    <property type="nucleotide sequence ID" value="NZ_CGIH01000009.1"/>
</dbReference>
<keyword evidence="2" id="KW-1185">Reference proteome</keyword>
<gene>
    <name evidence="1" type="ORF">612</name>
</gene>
<evidence type="ECO:0000313" key="1">
    <source>
        <dbReference type="EMBL" id="CFX15062.1"/>
    </source>
</evidence>
<dbReference type="Proteomes" id="UP000045545">
    <property type="component" value="Unassembled WGS sequence"/>
</dbReference>